<evidence type="ECO:0000256" key="9">
    <source>
        <dbReference type="PIRNR" id="PIRNR004862"/>
    </source>
</evidence>
<comment type="function">
    <text evidence="9">The M ring may be actively involved in energy transduction.</text>
</comment>
<feature type="transmembrane region" description="Helical" evidence="11">
    <location>
        <begin position="475"/>
        <end position="493"/>
    </location>
</feature>
<feature type="region of interest" description="Disordered" evidence="10">
    <location>
        <begin position="527"/>
        <end position="546"/>
    </location>
</feature>
<feature type="region of interest" description="Disordered" evidence="10">
    <location>
        <begin position="345"/>
        <end position="365"/>
    </location>
</feature>
<evidence type="ECO:0000256" key="4">
    <source>
        <dbReference type="ARBA" id="ARBA00022475"/>
    </source>
</evidence>
<dbReference type="PRINTS" id="PR01009">
    <property type="entry name" value="FLGMRINGFLIF"/>
</dbReference>
<keyword evidence="5 11" id="KW-0812">Transmembrane</keyword>
<evidence type="ECO:0000259" key="13">
    <source>
        <dbReference type="Pfam" id="PF08345"/>
    </source>
</evidence>
<proteinExistence type="inferred from homology"/>
<dbReference type="PANTHER" id="PTHR30046:SF0">
    <property type="entry name" value="FLAGELLAR M-RING PROTEIN"/>
    <property type="match status" value="1"/>
</dbReference>
<gene>
    <name evidence="14" type="ORF">HNQ01_002728</name>
</gene>
<comment type="similarity">
    <text evidence="3 9">Belongs to the FliF family.</text>
</comment>
<dbReference type="InterPro" id="IPR045851">
    <property type="entry name" value="AMP-bd_C_sf"/>
</dbReference>
<feature type="compositionally biased region" description="Polar residues" evidence="10">
    <location>
        <begin position="301"/>
        <end position="316"/>
    </location>
</feature>
<name>A0ABX2G6E4_9BURK</name>
<feature type="domain" description="Flagellar M-ring N-terminal" evidence="12">
    <location>
        <begin position="59"/>
        <end position="233"/>
    </location>
</feature>
<sequence length="582" mass="61609">MDLPSSPTTLTAAPQSTFEVGPTRLAERFTALPPRRKAMLAGGVAAMLALIIASVIWSTRPEYRVLFSNLSDKDGGAIVAQLSKMNVPYRFSEGGSAVLVPADQVHDVRLKLAQAGLPKGSSVGFELMDSARFGTTQFQERLNFQRGLEGELVRSITALSAVEAARVHLAIPNQNGFFRDQQKPSASVLLTLHPGQTLDRAQIAGIIHLVSSSVPEMSPRAVSVLDQTGTLLSESQDGNGPTNMLDANQLQHVGRVEQMYVKRILDILEPIVGRDNLRAQVSADIDFSQTELTSEEFKPNQGGQPATVRSAQTSESGNGAGGAGAVVGGVPGAASNQPVAGASAPINGTAQTLQPMGGGSGAGAAAGRREAVTNYEVDKTVRVVRAATGTVRRLAVAVVVNHRSSTDKKGQPVSQPLSQEELDKLTALVQESVGFVKDRGDTVKVVNAPFRPVQVDTSELPVWKQPQVLEMVRTLAVPLALVALGMAVVFGVIRPVLRDMRKAEELEREKNRLDAVVDDVEELPALTDAGAGEDGSGVPALAGPEELTSADRRLNEVRDLARKNPAAVARILRGWVNGADAD</sequence>
<dbReference type="InterPro" id="IPR013556">
    <property type="entry name" value="Flag_M-ring_C"/>
</dbReference>
<keyword evidence="8 9" id="KW-0975">Bacterial flagellum</keyword>
<dbReference type="Pfam" id="PF01514">
    <property type="entry name" value="YscJ_FliF"/>
    <property type="match status" value="1"/>
</dbReference>
<keyword evidence="4" id="KW-1003">Cell membrane</keyword>
<dbReference type="InterPro" id="IPR006182">
    <property type="entry name" value="FliF_N_dom"/>
</dbReference>
<evidence type="ECO:0000313" key="14">
    <source>
        <dbReference type="EMBL" id="NRT56979.1"/>
    </source>
</evidence>
<feature type="region of interest" description="Disordered" evidence="10">
    <location>
        <begin position="292"/>
        <end position="324"/>
    </location>
</feature>
<evidence type="ECO:0000256" key="11">
    <source>
        <dbReference type="SAM" id="Phobius"/>
    </source>
</evidence>
<evidence type="ECO:0000256" key="1">
    <source>
        <dbReference type="ARBA" id="ARBA00004117"/>
    </source>
</evidence>
<evidence type="ECO:0000313" key="15">
    <source>
        <dbReference type="Proteomes" id="UP001516061"/>
    </source>
</evidence>
<dbReference type="EMBL" id="JABSNM010000011">
    <property type="protein sequence ID" value="NRT56979.1"/>
    <property type="molecule type" value="Genomic_DNA"/>
</dbReference>
<evidence type="ECO:0000256" key="6">
    <source>
        <dbReference type="ARBA" id="ARBA00022989"/>
    </source>
</evidence>
<dbReference type="Proteomes" id="UP001516061">
    <property type="component" value="Unassembled WGS sequence"/>
</dbReference>
<evidence type="ECO:0000256" key="2">
    <source>
        <dbReference type="ARBA" id="ARBA00004651"/>
    </source>
</evidence>
<dbReference type="PIRSF" id="PIRSF004862">
    <property type="entry name" value="FliF"/>
    <property type="match status" value="1"/>
</dbReference>
<organism evidence="14 15">
    <name type="scientific">Sphaerotilus uruguayifluvii</name>
    <dbReference type="NCBI Taxonomy" id="2735897"/>
    <lineage>
        <taxon>Bacteria</taxon>
        <taxon>Pseudomonadati</taxon>
        <taxon>Pseudomonadota</taxon>
        <taxon>Betaproteobacteria</taxon>
        <taxon>Burkholderiales</taxon>
        <taxon>Sphaerotilaceae</taxon>
        <taxon>Sphaerotilus</taxon>
    </lineage>
</organism>
<keyword evidence="7 11" id="KW-0472">Membrane</keyword>
<dbReference type="InterPro" id="IPR000067">
    <property type="entry name" value="FlgMring_FliF"/>
</dbReference>
<keyword evidence="15" id="KW-1185">Reference proteome</keyword>
<dbReference type="NCBIfam" id="TIGR00206">
    <property type="entry name" value="fliF"/>
    <property type="match status" value="1"/>
</dbReference>
<dbReference type="PANTHER" id="PTHR30046">
    <property type="entry name" value="FLAGELLAR M-RING PROTEIN"/>
    <property type="match status" value="1"/>
</dbReference>
<comment type="subcellular location">
    <subcellularLocation>
        <location evidence="1 9">Bacterial flagellum basal body</location>
    </subcellularLocation>
    <subcellularLocation>
        <location evidence="2">Cell membrane</location>
        <topology evidence="2">Multi-pass membrane protein</topology>
    </subcellularLocation>
</comment>
<feature type="domain" description="Flagellar M-ring C-terminal" evidence="13">
    <location>
        <begin position="268"/>
        <end position="450"/>
    </location>
</feature>
<keyword evidence="14" id="KW-0969">Cilium</keyword>
<evidence type="ECO:0000259" key="12">
    <source>
        <dbReference type="Pfam" id="PF01514"/>
    </source>
</evidence>
<accession>A0ABX2G6E4</accession>
<comment type="caution">
    <text evidence="14">The sequence shown here is derived from an EMBL/GenBank/DDBJ whole genome shotgun (WGS) entry which is preliminary data.</text>
</comment>
<protein>
    <recommendedName>
        <fullName evidence="9">Flagellar M-ring protein</fullName>
    </recommendedName>
</protein>
<keyword evidence="14" id="KW-0282">Flagellum</keyword>
<feature type="transmembrane region" description="Helical" evidence="11">
    <location>
        <begin position="38"/>
        <end position="57"/>
    </location>
</feature>
<dbReference type="Pfam" id="PF08345">
    <property type="entry name" value="YscJ_FliF_C"/>
    <property type="match status" value="1"/>
</dbReference>
<evidence type="ECO:0000256" key="3">
    <source>
        <dbReference type="ARBA" id="ARBA00007971"/>
    </source>
</evidence>
<reference evidence="14 15" key="1">
    <citation type="submission" date="2020-05" db="EMBL/GenBank/DDBJ databases">
        <title>Genomic Encyclopedia of Type Strains, Phase IV (KMG-V): Genome sequencing to study the core and pangenomes of soil and plant-associated prokaryotes.</title>
        <authorList>
            <person name="Whitman W."/>
        </authorList>
    </citation>
    <scope>NUCLEOTIDE SEQUENCE [LARGE SCALE GENOMIC DNA]</scope>
    <source>
        <strain evidence="14 15">C29</strain>
    </source>
</reference>
<dbReference type="InterPro" id="IPR043427">
    <property type="entry name" value="YscJ/FliF"/>
</dbReference>
<keyword evidence="14" id="KW-0966">Cell projection</keyword>
<evidence type="ECO:0000256" key="8">
    <source>
        <dbReference type="ARBA" id="ARBA00023143"/>
    </source>
</evidence>
<dbReference type="Gene3D" id="3.30.300.30">
    <property type="match status" value="1"/>
</dbReference>
<evidence type="ECO:0000256" key="5">
    <source>
        <dbReference type="ARBA" id="ARBA00022692"/>
    </source>
</evidence>
<keyword evidence="6 11" id="KW-1133">Transmembrane helix</keyword>
<evidence type="ECO:0000256" key="7">
    <source>
        <dbReference type="ARBA" id="ARBA00023136"/>
    </source>
</evidence>
<evidence type="ECO:0000256" key="10">
    <source>
        <dbReference type="SAM" id="MobiDB-lite"/>
    </source>
</evidence>